<proteinExistence type="predicted"/>
<protein>
    <submittedName>
        <fullName evidence="2">Uncharacterized protein</fullName>
    </submittedName>
</protein>
<dbReference type="Proteomes" id="UP000615446">
    <property type="component" value="Unassembled WGS sequence"/>
</dbReference>
<feature type="region of interest" description="Disordered" evidence="1">
    <location>
        <begin position="117"/>
        <end position="142"/>
    </location>
</feature>
<evidence type="ECO:0000313" key="3">
    <source>
        <dbReference type="Proteomes" id="UP000615446"/>
    </source>
</evidence>
<sequence>MLYKLAPANSSDLDLANRKKFLGEFIGFDNNISPAAVQEAYVAQNPKHAHRITTKSIEHISSPPSTTKSKPRCLTINPKNRSNKSLISRQEVRMKSIATGANASELERLNRIEKSITSTRPLDPSLTPTDNTNPQGPSTSSIHIDGIVKGQILLDLAYSSNIMISLNQILILDFIDCIDNSHINNNIIDDYVEDKDQIGQNINSPFKRIYPNDHYNRCEKDVFIFLSRQRLAYESGYEQTNQDYPHHQLENN</sequence>
<reference evidence="2" key="1">
    <citation type="submission" date="2019-10" db="EMBL/GenBank/DDBJ databases">
        <title>Conservation and host-specific expression of non-tandemly repeated heterogenous ribosome RNA gene in arbuscular mycorrhizal fungi.</title>
        <authorList>
            <person name="Maeda T."/>
            <person name="Kobayashi Y."/>
            <person name="Nakagawa T."/>
            <person name="Ezawa T."/>
            <person name="Yamaguchi K."/>
            <person name="Bino T."/>
            <person name="Nishimoto Y."/>
            <person name="Shigenobu S."/>
            <person name="Kawaguchi M."/>
        </authorList>
    </citation>
    <scope>NUCLEOTIDE SEQUENCE</scope>
    <source>
        <strain evidence="2">HR1</strain>
    </source>
</reference>
<organism evidence="2 3">
    <name type="scientific">Rhizophagus clarus</name>
    <dbReference type="NCBI Taxonomy" id="94130"/>
    <lineage>
        <taxon>Eukaryota</taxon>
        <taxon>Fungi</taxon>
        <taxon>Fungi incertae sedis</taxon>
        <taxon>Mucoromycota</taxon>
        <taxon>Glomeromycotina</taxon>
        <taxon>Glomeromycetes</taxon>
        <taxon>Glomerales</taxon>
        <taxon>Glomeraceae</taxon>
        <taxon>Rhizophagus</taxon>
    </lineage>
</organism>
<dbReference type="EMBL" id="BLAL01000306">
    <property type="protein sequence ID" value="GET02340.1"/>
    <property type="molecule type" value="Genomic_DNA"/>
</dbReference>
<comment type="caution">
    <text evidence="2">The sequence shown here is derived from an EMBL/GenBank/DDBJ whole genome shotgun (WGS) entry which is preliminary data.</text>
</comment>
<dbReference type="AlphaFoldDB" id="A0A8H3MAL7"/>
<evidence type="ECO:0000256" key="1">
    <source>
        <dbReference type="SAM" id="MobiDB-lite"/>
    </source>
</evidence>
<name>A0A8H3MAL7_9GLOM</name>
<gene>
    <name evidence="2" type="ORF">RCL2_002872500</name>
</gene>
<accession>A0A8H3MAL7</accession>
<evidence type="ECO:0000313" key="2">
    <source>
        <dbReference type="EMBL" id="GET02340.1"/>
    </source>
</evidence>